<protein>
    <recommendedName>
        <fullName evidence="4">Transmembrane protein (PGPGW)</fullName>
    </recommendedName>
</protein>
<evidence type="ECO:0000256" key="1">
    <source>
        <dbReference type="SAM" id="Phobius"/>
    </source>
</evidence>
<keyword evidence="3" id="KW-1185">Reference proteome</keyword>
<dbReference type="Proteomes" id="UP001628091">
    <property type="component" value="Unassembled WGS sequence"/>
</dbReference>
<reference evidence="2 3" key="1">
    <citation type="submission" date="2024-10" db="EMBL/GenBank/DDBJ databases">
        <title>Isolation, draft genome sequencing and identification of Phyllobacterium sp. NSA23, isolated from leaf soil.</title>
        <authorList>
            <person name="Akita H."/>
        </authorList>
    </citation>
    <scope>NUCLEOTIDE SEQUENCE [LARGE SCALE GENOMIC DNA]</scope>
    <source>
        <strain evidence="2 3">NSA23</strain>
    </source>
</reference>
<evidence type="ECO:0000313" key="2">
    <source>
        <dbReference type="EMBL" id="GAB1581942.1"/>
    </source>
</evidence>
<evidence type="ECO:0000313" key="3">
    <source>
        <dbReference type="Proteomes" id="UP001628091"/>
    </source>
</evidence>
<name>A0ABQ0GZ61_9HYPH</name>
<evidence type="ECO:0008006" key="4">
    <source>
        <dbReference type="Google" id="ProtNLM"/>
    </source>
</evidence>
<keyword evidence="1" id="KW-0472">Membrane</keyword>
<feature type="transmembrane region" description="Helical" evidence="1">
    <location>
        <begin position="20"/>
        <end position="41"/>
    </location>
</feature>
<keyword evidence="1" id="KW-0812">Transmembrane</keyword>
<dbReference type="EMBL" id="BAAFZP010000001">
    <property type="protein sequence ID" value="GAB1581942.1"/>
    <property type="molecule type" value="Genomic_DNA"/>
</dbReference>
<organism evidence="2 3">
    <name type="scientific">Phyllobacterium phragmitis</name>
    <dbReference type="NCBI Taxonomy" id="2670329"/>
    <lineage>
        <taxon>Bacteria</taxon>
        <taxon>Pseudomonadati</taxon>
        <taxon>Pseudomonadota</taxon>
        <taxon>Alphaproteobacteria</taxon>
        <taxon>Hyphomicrobiales</taxon>
        <taxon>Phyllobacteriaceae</taxon>
        <taxon>Phyllobacterium</taxon>
    </lineage>
</organism>
<sequence>MHVLGRRIPIPQSVLMRRILGIALVVGGILGFLPVLGFWMVPLGLLVLSHDSAIIRRWRRKLEVRYGRKWRRK</sequence>
<proteinExistence type="predicted"/>
<keyword evidence="1" id="KW-1133">Transmembrane helix</keyword>
<accession>A0ABQ0GZ61</accession>
<comment type="caution">
    <text evidence="2">The sequence shown here is derived from an EMBL/GenBank/DDBJ whole genome shotgun (WGS) entry which is preliminary data.</text>
</comment>
<gene>
    <name evidence="2" type="ORF">PPNSA23_18850</name>
</gene>